<dbReference type="EMBL" id="MRCB01000007">
    <property type="protein sequence ID" value="OKH24090.1"/>
    <property type="molecule type" value="Genomic_DNA"/>
</dbReference>
<dbReference type="AlphaFoldDB" id="A0A1U7HKG7"/>
<evidence type="ECO:0000313" key="1">
    <source>
        <dbReference type="EMBL" id="OKH24090.1"/>
    </source>
</evidence>
<name>A0A1U7HKG7_9CYAN</name>
<gene>
    <name evidence="1" type="ORF">NIES593_07965</name>
</gene>
<reference evidence="1 2" key="1">
    <citation type="submission" date="2016-11" db="EMBL/GenBank/DDBJ databases">
        <title>Draft Genome Sequences of Nine Cyanobacterial Strains from Diverse Habitats.</title>
        <authorList>
            <person name="Zhu T."/>
            <person name="Hou S."/>
            <person name="Lu X."/>
            <person name="Hess W.R."/>
        </authorList>
    </citation>
    <scope>NUCLEOTIDE SEQUENCE [LARGE SCALE GENOMIC DNA]</scope>
    <source>
        <strain evidence="1 2">NIES-593</strain>
    </source>
</reference>
<dbReference type="STRING" id="1921803.NIES593_07965"/>
<comment type="caution">
    <text evidence="1">The sequence shown here is derived from an EMBL/GenBank/DDBJ whole genome shotgun (WGS) entry which is preliminary data.</text>
</comment>
<keyword evidence="2" id="KW-1185">Reference proteome</keyword>
<accession>A0A1U7HKG7</accession>
<evidence type="ECO:0000313" key="2">
    <source>
        <dbReference type="Proteomes" id="UP000186868"/>
    </source>
</evidence>
<dbReference type="Proteomes" id="UP000186868">
    <property type="component" value="Unassembled WGS sequence"/>
</dbReference>
<sequence length="152" mass="17233">MSQEQSAHHLPAPCIIDSGTIVNKADIQRLLNDLGRVRYIHTLDGQLQSEGEGWVLEVFVDPDRATLVANRKLYLNVLSFDYLQLHQSLEKETYFDLIQDNRQLRLIPVANALQDPEVTSNIDAATLEAMVAQVLSARWDVQLDDEDDDCPF</sequence>
<protein>
    <submittedName>
        <fullName evidence="1">Uncharacterized protein</fullName>
    </submittedName>
</protein>
<dbReference type="RefSeq" id="WP_073599078.1">
    <property type="nucleotide sequence ID" value="NZ_MRCB01000007.1"/>
</dbReference>
<proteinExistence type="predicted"/>
<organism evidence="1 2">
    <name type="scientific">Hydrococcus rivularis NIES-593</name>
    <dbReference type="NCBI Taxonomy" id="1921803"/>
    <lineage>
        <taxon>Bacteria</taxon>
        <taxon>Bacillati</taxon>
        <taxon>Cyanobacteriota</taxon>
        <taxon>Cyanophyceae</taxon>
        <taxon>Pleurocapsales</taxon>
        <taxon>Hydrococcaceae</taxon>
        <taxon>Hydrococcus</taxon>
    </lineage>
</organism>
<dbReference type="OrthoDB" id="511447at2"/>